<dbReference type="PATRIC" id="fig|1127699.3.peg.2350"/>
<protein>
    <submittedName>
        <fullName evidence="4">Tetratricopeptide repeat protein</fullName>
    </submittedName>
</protein>
<dbReference type="PANTHER" id="PTHR44943:SF4">
    <property type="entry name" value="TPR REPEAT-CONTAINING PROTEIN MJ0798"/>
    <property type="match status" value="1"/>
</dbReference>
<evidence type="ECO:0000256" key="3">
    <source>
        <dbReference type="PROSITE-ProRule" id="PRU00339"/>
    </source>
</evidence>
<dbReference type="HOGENOM" id="CLU_007251_3_1_10"/>
<dbReference type="RefSeq" id="WP_009161417.1">
    <property type="nucleotide sequence ID" value="NZ_KB290963.1"/>
</dbReference>
<dbReference type="Pfam" id="PF13181">
    <property type="entry name" value="TPR_8"/>
    <property type="match status" value="4"/>
</dbReference>
<evidence type="ECO:0000256" key="1">
    <source>
        <dbReference type="ARBA" id="ARBA00022737"/>
    </source>
</evidence>
<evidence type="ECO:0000313" key="5">
    <source>
        <dbReference type="Proteomes" id="UP000010433"/>
    </source>
</evidence>
<keyword evidence="5" id="KW-1185">Reference proteome</keyword>
<dbReference type="PROSITE" id="PS50005">
    <property type="entry name" value="TPR"/>
    <property type="match status" value="4"/>
</dbReference>
<dbReference type="Proteomes" id="UP000010433">
    <property type="component" value="Unassembled WGS sequence"/>
</dbReference>
<feature type="repeat" description="TPR" evidence="3">
    <location>
        <begin position="119"/>
        <end position="152"/>
    </location>
</feature>
<gene>
    <name evidence="4" type="ORF">HMPREF9151_02557</name>
</gene>
<dbReference type="SMART" id="SM00028">
    <property type="entry name" value="TPR"/>
    <property type="match status" value="7"/>
</dbReference>
<feature type="repeat" description="TPR" evidence="3">
    <location>
        <begin position="543"/>
        <end position="576"/>
    </location>
</feature>
<name>L1MYG7_9BACT</name>
<accession>L1MYG7</accession>
<dbReference type="AlphaFoldDB" id="L1MYG7"/>
<dbReference type="Gene3D" id="1.25.40.10">
    <property type="entry name" value="Tetratricopeptide repeat domain"/>
    <property type="match status" value="4"/>
</dbReference>
<dbReference type="InterPro" id="IPR051685">
    <property type="entry name" value="Ycf3/AcsC/BcsC/TPR_MFPF"/>
</dbReference>
<dbReference type="Pfam" id="PF13424">
    <property type="entry name" value="TPR_12"/>
    <property type="match status" value="1"/>
</dbReference>
<dbReference type="SUPFAM" id="SSF81901">
    <property type="entry name" value="HCP-like"/>
    <property type="match status" value="1"/>
</dbReference>
<evidence type="ECO:0000313" key="4">
    <source>
        <dbReference type="EMBL" id="EKX96155.1"/>
    </source>
</evidence>
<feature type="repeat" description="TPR" evidence="3">
    <location>
        <begin position="221"/>
        <end position="254"/>
    </location>
</feature>
<dbReference type="InterPro" id="IPR011990">
    <property type="entry name" value="TPR-like_helical_dom_sf"/>
</dbReference>
<keyword evidence="2 3" id="KW-0802">TPR repeat</keyword>
<organism evidence="4 5">
    <name type="scientific">Hoylesella saccharolytica F0055</name>
    <dbReference type="NCBI Taxonomy" id="1127699"/>
    <lineage>
        <taxon>Bacteria</taxon>
        <taxon>Pseudomonadati</taxon>
        <taxon>Bacteroidota</taxon>
        <taxon>Bacteroidia</taxon>
        <taxon>Bacteroidales</taxon>
        <taxon>Prevotellaceae</taxon>
        <taxon>Hoylesella</taxon>
    </lineage>
</organism>
<dbReference type="STRING" id="1127699.HMPREF9151_02557"/>
<keyword evidence="1" id="KW-0677">Repeat</keyword>
<dbReference type="SUPFAM" id="SSF48452">
    <property type="entry name" value="TPR-like"/>
    <property type="match status" value="1"/>
</dbReference>
<reference evidence="4 5" key="1">
    <citation type="submission" date="2012-05" db="EMBL/GenBank/DDBJ databases">
        <authorList>
            <person name="Weinstock G."/>
            <person name="Sodergren E."/>
            <person name="Lobos E.A."/>
            <person name="Fulton L."/>
            <person name="Fulton R."/>
            <person name="Courtney L."/>
            <person name="Fronick C."/>
            <person name="O'Laughlin M."/>
            <person name="Godfrey J."/>
            <person name="Wilson R.M."/>
            <person name="Miner T."/>
            <person name="Farmer C."/>
            <person name="Delehaunty K."/>
            <person name="Cordes M."/>
            <person name="Minx P."/>
            <person name="Tomlinson C."/>
            <person name="Chen J."/>
            <person name="Wollam A."/>
            <person name="Pepin K.H."/>
            <person name="Bhonagiri V."/>
            <person name="Zhang X."/>
            <person name="Suruliraj S."/>
            <person name="Warren W."/>
            <person name="Mitreva M."/>
            <person name="Mardis E.R."/>
            <person name="Wilson R.K."/>
        </authorList>
    </citation>
    <scope>NUCLEOTIDE SEQUENCE [LARGE SCALE GENOMIC DNA]</scope>
    <source>
        <strain evidence="4 5">F0055</strain>
    </source>
</reference>
<sequence length="597" mass="68501">MKLHLQHFTTPIIGLLMVLCVGIPAWAKKKKVQTTPSVVVDTLSYNDRQRFNYFFLEAIRQQNAEHYTAAFDLLQHCLDIQPNAAEVYYTQALYYSQLKNDSLALANLEKAAALRSDNSSYIERLAQFYINTGNYNKAIDTYEKLCANNRENEDALQILMQLYNQKKDFQGVLRTVNRMEEINGNSEDITLTKVRAYEMLDNKKAAYQSLKKLSDEHPNDISYQLMLGNWLMQNEREKEAYKIFNEALKEEPDNAYAQASLYDYYKAKGEDTLAVRLRDKMLMSPKTDAETKVNLIKQVLKENESEGGDSTKILQLFTRILKETPKDGTIAELQAAYMSVKQMPDSMVNAALTYVLTINPDNSGARIRLLQNKWKEKKWDEIITLCEQAQAYNPDEMAFYYFMGIAYFQKDDKDKALDTFRKGVSEINAQSNKDFVSDFYAIMGDILHQKGRPAEAFAAYDSCLQWKPDNIECLNNYAYYLSEKGKDLSRAEAMSYKTIKAQPTNTTFLDTYAWVLFMQKRYAEALSYIDQALANDTDSVKSATVIEHAGDIYAMNGKTDQAIDYWKQALEIGGKNALISRKIKAKRNIKDSSKTNL</sequence>
<dbReference type="InterPro" id="IPR019734">
    <property type="entry name" value="TPR_rpt"/>
</dbReference>
<evidence type="ECO:0000256" key="2">
    <source>
        <dbReference type="ARBA" id="ARBA00022803"/>
    </source>
</evidence>
<proteinExistence type="predicted"/>
<comment type="caution">
    <text evidence="4">The sequence shown here is derived from an EMBL/GenBank/DDBJ whole genome shotgun (WGS) entry which is preliminary data.</text>
</comment>
<dbReference type="EMBL" id="AMEP01000164">
    <property type="protein sequence ID" value="EKX96155.1"/>
    <property type="molecule type" value="Genomic_DNA"/>
</dbReference>
<feature type="repeat" description="TPR" evidence="3">
    <location>
        <begin position="397"/>
        <end position="430"/>
    </location>
</feature>
<dbReference type="PANTHER" id="PTHR44943">
    <property type="entry name" value="CELLULOSE SYNTHASE OPERON PROTEIN C"/>
    <property type="match status" value="1"/>
</dbReference>